<evidence type="ECO:0000313" key="1">
    <source>
        <dbReference type="EMBL" id="GAI46932.1"/>
    </source>
</evidence>
<protein>
    <submittedName>
        <fullName evidence="1">Uncharacterized protein</fullName>
    </submittedName>
</protein>
<gene>
    <name evidence="1" type="ORF">S06H3_63595</name>
</gene>
<accession>X1NS90</accession>
<proteinExistence type="predicted"/>
<reference evidence="1" key="1">
    <citation type="journal article" date="2014" name="Front. Microbiol.">
        <title>High frequency of phylogenetically diverse reductive dehalogenase-homologous genes in deep subseafloor sedimentary metagenomes.</title>
        <authorList>
            <person name="Kawai M."/>
            <person name="Futagami T."/>
            <person name="Toyoda A."/>
            <person name="Takaki Y."/>
            <person name="Nishi S."/>
            <person name="Hori S."/>
            <person name="Arai W."/>
            <person name="Tsubouchi T."/>
            <person name="Morono Y."/>
            <person name="Uchiyama I."/>
            <person name="Ito T."/>
            <person name="Fujiyama A."/>
            <person name="Inagaki F."/>
            <person name="Takami H."/>
        </authorList>
    </citation>
    <scope>NUCLEOTIDE SEQUENCE</scope>
    <source>
        <strain evidence="1">Expedition CK06-06</strain>
    </source>
</reference>
<name>X1NS90_9ZZZZ</name>
<sequence length="69" mass="8098">MLEGVEELKETVRNYMTENDLNRVRIGGYDVFSENGQIMLEKLPEVDVSQLHLPLYDIQYDENERFGTC</sequence>
<comment type="caution">
    <text evidence="1">The sequence shown here is derived from an EMBL/GenBank/DDBJ whole genome shotgun (WGS) entry which is preliminary data.</text>
</comment>
<dbReference type="EMBL" id="BARV01042226">
    <property type="protein sequence ID" value="GAI46932.1"/>
    <property type="molecule type" value="Genomic_DNA"/>
</dbReference>
<organism evidence="1">
    <name type="scientific">marine sediment metagenome</name>
    <dbReference type="NCBI Taxonomy" id="412755"/>
    <lineage>
        <taxon>unclassified sequences</taxon>
        <taxon>metagenomes</taxon>
        <taxon>ecological metagenomes</taxon>
    </lineage>
</organism>
<dbReference type="AlphaFoldDB" id="X1NS90"/>